<dbReference type="CDD" id="cd09272">
    <property type="entry name" value="RNase_HI_RT_Ty1"/>
    <property type="match status" value="1"/>
</dbReference>
<evidence type="ECO:0000259" key="2">
    <source>
        <dbReference type="Pfam" id="PF25597"/>
    </source>
</evidence>
<feature type="domain" description="Reverse transcriptase Ty1/copia-type" evidence="1">
    <location>
        <begin position="115"/>
        <end position="329"/>
    </location>
</feature>
<evidence type="ECO:0000259" key="1">
    <source>
        <dbReference type="Pfam" id="PF07727"/>
    </source>
</evidence>
<evidence type="ECO:0008006" key="5">
    <source>
        <dbReference type="Google" id="ProtNLM"/>
    </source>
</evidence>
<comment type="caution">
    <text evidence="3">The sequence shown here is derived from an EMBL/GenBank/DDBJ whole genome shotgun (WGS) entry which is preliminary data.</text>
</comment>
<organism evidence="3 4">
    <name type="scientific">Austropuccinia psidii MF-1</name>
    <dbReference type="NCBI Taxonomy" id="1389203"/>
    <lineage>
        <taxon>Eukaryota</taxon>
        <taxon>Fungi</taxon>
        <taxon>Dikarya</taxon>
        <taxon>Basidiomycota</taxon>
        <taxon>Pucciniomycotina</taxon>
        <taxon>Pucciniomycetes</taxon>
        <taxon>Pucciniales</taxon>
        <taxon>Sphaerophragmiaceae</taxon>
        <taxon>Austropuccinia</taxon>
    </lineage>
</organism>
<proteinExistence type="predicted"/>
<gene>
    <name evidence="3" type="ORF">O181_074410</name>
</gene>
<sequence length="565" mass="63894">MSGRAIVGYHIGIAQDSRGWLFWIPDKKQIVKSASVRFDETTVFQGNKSEIETIQVKDLFDGAMISEIEKQEHLINCLNNENAIPDILPSSYKEAMQSEESSNWLNAIEDELKSITKWVFVKKQKPQRFKARLVARGFCQIHGINYEETFAPTPTFGTLQLLFSTACINRWEIKTFDVKVAFLHSFIHKPVYVWAPQSVSLPKYSILKLKKALYGTKQAARCWWLHLKKILLSIGFVSGGEDPSTYTYSGDKGRAILWIHVDDGALTASSSELLDWISSKMNQSLKIKWDAEVSSLVGISIDHSAAGFKFSQPELIDKVISLKKSNVTARSPLPANCNLISNTSSEMDKEYLKRIGMILYISQGSRPDVAYAVNYLARCSMGTDTTHWDALEHLIAYLRCTRFFGILISEKDSSEDLKCYVDANWGGEGDRSTQGFILFQGRNPISWQSKRQATVASSTAQAEYMAISFAAKECLWMSNLFCNTTGDLIPQILSDNKTAIGISTDSMNRKQTRHLWRDFNLINEYIVKKKLILSWISTKVQLADIMTKALGHVNVKRFTDIVNYD</sequence>
<evidence type="ECO:0000313" key="4">
    <source>
        <dbReference type="Proteomes" id="UP000765509"/>
    </source>
</evidence>
<dbReference type="EMBL" id="AVOT02039591">
    <property type="protein sequence ID" value="MBW0534695.1"/>
    <property type="molecule type" value="Genomic_DNA"/>
</dbReference>
<dbReference type="InterPro" id="IPR057670">
    <property type="entry name" value="SH3_retrovirus"/>
</dbReference>
<evidence type="ECO:0000313" key="3">
    <source>
        <dbReference type="EMBL" id="MBW0534695.1"/>
    </source>
</evidence>
<accession>A0A9Q3FCC1</accession>
<dbReference type="PANTHER" id="PTHR11439">
    <property type="entry name" value="GAG-POL-RELATED RETROTRANSPOSON"/>
    <property type="match status" value="1"/>
</dbReference>
<dbReference type="InterPro" id="IPR013103">
    <property type="entry name" value="RVT_2"/>
</dbReference>
<dbReference type="AlphaFoldDB" id="A0A9Q3FCC1"/>
<dbReference type="Pfam" id="PF25597">
    <property type="entry name" value="SH3_retrovirus"/>
    <property type="match status" value="1"/>
</dbReference>
<keyword evidence="4" id="KW-1185">Reference proteome</keyword>
<protein>
    <recommendedName>
        <fullName evidence="5">Reverse transcriptase Ty1/copia-type domain-containing protein</fullName>
    </recommendedName>
</protein>
<dbReference type="PANTHER" id="PTHR11439:SF483">
    <property type="entry name" value="PEPTIDE SYNTHASE GLIP-LIKE, PUTATIVE (AFU_ORTHOLOGUE AFUA_3G12920)-RELATED"/>
    <property type="match status" value="1"/>
</dbReference>
<dbReference type="Proteomes" id="UP000765509">
    <property type="component" value="Unassembled WGS sequence"/>
</dbReference>
<feature type="domain" description="Retroviral polymerase SH3-like" evidence="2">
    <location>
        <begin position="4"/>
        <end position="49"/>
    </location>
</feature>
<name>A0A9Q3FCC1_9BASI</name>
<dbReference type="Pfam" id="PF07727">
    <property type="entry name" value="RVT_2"/>
    <property type="match status" value="1"/>
</dbReference>
<reference evidence="3" key="1">
    <citation type="submission" date="2021-03" db="EMBL/GenBank/DDBJ databases">
        <title>Draft genome sequence of rust myrtle Austropuccinia psidii MF-1, a brazilian biotype.</title>
        <authorList>
            <person name="Quecine M.C."/>
            <person name="Pachon D.M.R."/>
            <person name="Bonatelli M.L."/>
            <person name="Correr F.H."/>
            <person name="Franceschini L.M."/>
            <person name="Leite T.F."/>
            <person name="Margarido G.R.A."/>
            <person name="Almeida C.A."/>
            <person name="Ferrarezi J.A."/>
            <person name="Labate C.A."/>
        </authorList>
    </citation>
    <scope>NUCLEOTIDE SEQUENCE</scope>
    <source>
        <strain evidence="3">MF-1</strain>
    </source>
</reference>